<evidence type="ECO:0000256" key="4">
    <source>
        <dbReference type="ARBA" id="ARBA00022825"/>
    </source>
</evidence>
<dbReference type="FunFam" id="2.30.42.10:FF:000063">
    <property type="entry name" value="Peptidase, S41 family"/>
    <property type="match status" value="1"/>
</dbReference>
<evidence type="ECO:0000256" key="5">
    <source>
        <dbReference type="RuleBase" id="RU004404"/>
    </source>
</evidence>
<gene>
    <name evidence="7" type="ORF">ENU72_01750</name>
</gene>
<evidence type="ECO:0000313" key="7">
    <source>
        <dbReference type="EMBL" id="HGK53732.1"/>
    </source>
</evidence>
<evidence type="ECO:0000259" key="6">
    <source>
        <dbReference type="PROSITE" id="PS50106"/>
    </source>
</evidence>
<dbReference type="Gene3D" id="3.90.226.10">
    <property type="entry name" value="2-enoyl-CoA Hydratase, Chain A, domain 1"/>
    <property type="match status" value="1"/>
</dbReference>
<dbReference type="SMART" id="SM00245">
    <property type="entry name" value="TSPc"/>
    <property type="match status" value="1"/>
</dbReference>
<dbReference type="PANTHER" id="PTHR32060">
    <property type="entry name" value="TAIL-SPECIFIC PROTEASE"/>
    <property type="match status" value="1"/>
</dbReference>
<proteinExistence type="inferred from homology"/>
<dbReference type="NCBIfam" id="TIGR00225">
    <property type="entry name" value="prc"/>
    <property type="match status" value="1"/>
</dbReference>
<dbReference type="InterPro" id="IPR041489">
    <property type="entry name" value="PDZ_6"/>
</dbReference>
<accession>A0A7V4E392</accession>
<feature type="domain" description="PDZ" evidence="6">
    <location>
        <begin position="80"/>
        <end position="148"/>
    </location>
</feature>
<organism evidence="7">
    <name type="scientific">candidate division WOR-3 bacterium</name>
    <dbReference type="NCBI Taxonomy" id="2052148"/>
    <lineage>
        <taxon>Bacteria</taxon>
        <taxon>Bacteria division WOR-3</taxon>
    </lineage>
</organism>
<evidence type="ECO:0000256" key="1">
    <source>
        <dbReference type="ARBA" id="ARBA00009179"/>
    </source>
</evidence>
<dbReference type="Gene3D" id="3.30.750.44">
    <property type="match status" value="1"/>
</dbReference>
<protein>
    <submittedName>
        <fullName evidence="7">S41 family peptidase</fullName>
    </submittedName>
</protein>
<dbReference type="InterPro" id="IPR005151">
    <property type="entry name" value="Tail-specific_protease"/>
</dbReference>
<dbReference type="GO" id="GO:0007165">
    <property type="term" value="P:signal transduction"/>
    <property type="evidence" value="ECO:0007669"/>
    <property type="project" value="TreeGrafter"/>
</dbReference>
<dbReference type="InterPro" id="IPR036034">
    <property type="entry name" value="PDZ_sf"/>
</dbReference>
<dbReference type="Pfam" id="PF03572">
    <property type="entry name" value="Peptidase_S41"/>
    <property type="match status" value="1"/>
</dbReference>
<dbReference type="AlphaFoldDB" id="A0A7V4E392"/>
<dbReference type="SUPFAM" id="SSF52096">
    <property type="entry name" value="ClpP/crotonase"/>
    <property type="match status" value="1"/>
</dbReference>
<name>A0A7V4E392_UNCW3</name>
<comment type="similarity">
    <text evidence="1 5">Belongs to the peptidase S41A family.</text>
</comment>
<dbReference type="CDD" id="cd07560">
    <property type="entry name" value="Peptidase_S41_CPP"/>
    <property type="match status" value="1"/>
</dbReference>
<reference evidence="7" key="1">
    <citation type="journal article" date="2020" name="mSystems">
        <title>Genome- and Community-Level Interaction Insights into Carbon Utilization and Element Cycling Functions of Hydrothermarchaeota in Hydrothermal Sediment.</title>
        <authorList>
            <person name="Zhou Z."/>
            <person name="Liu Y."/>
            <person name="Xu W."/>
            <person name="Pan J."/>
            <person name="Luo Z.H."/>
            <person name="Li M."/>
        </authorList>
    </citation>
    <scope>NUCLEOTIDE SEQUENCE [LARGE SCALE GENOMIC DNA]</scope>
    <source>
        <strain evidence="7">SpSt-695</strain>
    </source>
</reference>
<keyword evidence="4 5" id="KW-0720">Serine protease</keyword>
<dbReference type="InterPro" id="IPR001478">
    <property type="entry name" value="PDZ"/>
</dbReference>
<dbReference type="SUPFAM" id="SSF50156">
    <property type="entry name" value="PDZ domain-like"/>
    <property type="match status" value="1"/>
</dbReference>
<dbReference type="CDD" id="cd06782">
    <property type="entry name" value="cpPDZ_CPP-like"/>
    <property type="match status" value="1"/>
</dbReference>
<dbReference type="PANTHER" id="PTHR32060:SF30">
    <property type="entry name" value="CARBOXY-TERMINAL PROCESSING PROTEASE CTPA"/>
    <property type="match status" value="1"/>
</dbReference>
<dbReference type="GO" id="GO:0008236">
    <property type="term" value="F:serine-type peptidase activity"/>
    <property type="evidence" value="ECO:0007669"/>
    <property type="project" value="UniProtKB-KW"/>
</dbReference>
<dbReference type="PROSITE" id="PS50106">
    <property type="entry name" value="PDZ"/>
    <property type="match status" value="1"/>
</dbReference>
<evidence type="ECO:0000256" key="2">
    <source>
        <dbReference type="ARBA" id="ARBA00022670"/>
    </source>
</evidence>
<comment type="caution">
    <text evidence="7">The sequence shown here is derived from an EMBL/GenBank/DDBJ whole genome shotgun (WGS) entry which is preliminary data.</text>
</comment>
<dbReference type="Gene3D" id="2.30.42.10">
    <property type="match status" value="1"/>
</dbReference>
<keyword evidence="2 5" id="KW-0645">Protease</keyword>
<dbReference type="InterPro" id="IPR029045">
    <property type="entry name" value="ClpP/crotonase-like_dom_sf"/>
</dbReference>
<dbReference type="SMART" id="SM00228">
    <property type="entry name" value="PDZ"/>
    <property type="match status" value="1"/>
</dbReference>
<dbReference type="GO" id="GO:0030288">
    <property type="term" value="C:outer membrane-bounded periplasmic space"/>
    <property type="evidence" value="ECO:0007669"/>
    <property type="project" value="TreeGrafter"/>
</dbReference>
<dbReference type="GO" id="GO:0004175">
    <property type="term" value="F:endopeptidase activity"/>
    <property type="evidence" value="ECO:0007669"/>
    <property type="project" value="TreeGrafter"/>
</dbReference>
<evidence type="ECO:0000256" key="3">
    <source>
        <dbReference type="ARBA" id="ARBA00022801"/>
    </source>
</evidence>
<keyword evidence="3 5" id="KW-0378">Hydrolase</keyword>
<sequence length="492" mass="56541">MKKIFVIIIIFLLFITLYPPKGFSQKEGIETKYKILTQVLRYIRDNYVEEKDIGEVLENGIDRMVKDLDPYSDLLTPKEWKELEISTRGKFGGIGIQVDIRENFPTVISPIEGTPAYRANLRPGDKIIEVNGESTEGWTIEKTVNTLRGEPGTEVNLKIRRAGIQEPFDVKIIREIIEVKPIALAEIFEKDIGYLRITNFSENLKAEVISALDSLKNKGMKKIIIDLRYNPGGLLNQAVELCDIFLEKDKEIVFTKGRTEGILERYKAIEDNGIYEKMPLVVLINKGSASASEIFAGAIQDHDRGIIIGDTSFGKASVQRIFPLDAGYKLKLTTAFYHLPSGRLIHKKDKLLDIQKFKTLHLKREVLGGIGIIPEIIIREREFSTFSQTLSLKNYFFNFATEYYNRTGKSEVTEEVLEEFWKYILSKEKNLERENFEKAKEEIRMLIDIELSEKKKGIKGRYEALLKYDNVFKKAIEILKKAEKRDDVFSSK</sequence>
<dbReference type="EMBL" id="DTDP01000074">
    <property type="protein sequence ID" value="HGK53732.1"/>
    <property type="molecule type" value="Genomic_DNA"/>
</dbReference>
<dbReference type="InterPro" id="IPR004447">
    <property type="entry name" value="Peptidase_S41A"/>
</dbReference>
<dbReference type="Pfam" id="PF17820">
    <property type="entry name" value="PDZ_6"/>
    <property type="match status" value="1"/>
</dbReference>
<dbReference type="GO" id="GO:0006508">
    <property type="term" value="P:proteolysis"/>
    <property type="evidence" value="ECO:0007669"/>
    <property type="project" value="UniProtKB-KW"/>
</dbReference>